<dbReference type="GO" id="GO:0005576">
    <property type="term" value="C:extracellular region"/>
    <property type="evidence" value="ECO:0007669"/>
    <property type="project" value="UniProtKB-SubCell"/>
</dbReference>
<name>A0A5N5TDF2_9CRUS</name>
<keyword evidence="5" id="KW-0325">Glycoprotein</keyword>
<evidence type="ECO:0000313" key="8">
    <source>
        <dbReference type="Proteomes" id="UP000326759"/>
    </source>
</evidence>
<evidence type="ECO:0000256" key="3">
    <source>
        <dbReference type="ARBA" id="ARBA00022525"/>
    </source>
</evidence>
<comment type="subcellular location">
    <subcellularLocation>
        <location evidence="1">Secreted</location>
    </subcellularLocation>
</comment>
<dbReference type="Proteomes" id="UP000326759">
    <property type="component" value="Unassembled WGS sequence"/>
</dbReference>
<dbReference type="GO" id="GO:0016671">
    <property type="term" value="F:oxidoreductase activity, acting on a sulfur group of donors, disulfide as acceptor"/>
    <property type="evidence" value="ECO:0007669"/>
    <property type="project" value="InterPro"/>
</dbReference>
<evidence type="ECO:0000256" key="2">
    <source>
        <dbReference type="ARBA" id="ARBA00005679"/>
    </source>
</evidence>
<feature type="chain" id="PRO_5024422156" description="Gamma-interferon-inducible lysosomal thiol reductase" evidence="6">
    <location>
        <begin position="20"/>
        <end position="224"/>
    </location>
</feature>
<gene>
    <name evidence="7" type="ORF">Anas_07509</name>
</gene>
<dbReference type="PANTHER" id="PTHR13234:SF8">
    <property type="entry name" value="GAMMA-INTERFERON-INDUCIBLE LYSOSOMAL THIOL REDUCTASE"/>
    <property type="match status" value="1"/>
</dbReference>
<keyword evidence="3" id="KW-0964">Secreted</keyword>
<dbReference type="OrthoDB" id="958254at2759"/>
<reference evidence="7 8" key="1">
    <citation type="journal article" date="2019" name="PLoS Biol.">
        <title>Sex chromosomes control vertical transmission of feminizing Wolbachia symbionts in an isopod.</title>
        <authorList>
            <person name="Becking T."/>
            <person name="Chebbi M.A."/>
            <person name="Giraud I."/>
            <person name="Moumen B."/>
            <person name="Laverre T."/>
            <person name="Caubet Y."/>
            <person name="Peccoud J."/>
            <person name="Gilbert C."/>
            <person name="Cordaux R."/>
        </authorList>
    </citation>
    <scope>NUCLEOTIDE SEQUENCE [LARGE SCALE GENOMIC DNA]</scope>
    <source>
        <strain evidence="7">ANa2</strain>
        <tissue evidence="7">Whole body excluding digestive tract and cuticle</tissue>
    </source>
</reference>
<keyword evidence="4 6" id="KW-0732">Signal</keyword>
<evidence type="ECO:0000256" key="5">
    <source>
        <dbReference type="ARBA" id="ARBA00023180"/>
    </source>
</evidence>
<evidence type="ECO:0000256" key="4">
    <source>
        <dbReference type="ARBA" id="ARBA00022729"/>
    </source>
</evidence>
<dbReference type="PANTHER" id="PTHR13234">
    <property type="entry name" value="GAMMA-INTERFERON INDUCIBLE LYSOSOMAL THIOL REDUCTASE GILT"/>
    <property type="match status" value="1"/>
</dbReference>
<evidence type="ECO:0000256" key="1">
    <source>
        <dbReference type="ARBA" id="ARBA00004613"/>
    </source>
</evidence>
<organism evidence="7 8">
    <name type="scientific">Armadillidium nasatum</name>
    <dbReference type="NCBI Taxonomy" id="96803"/>
    <lineage>
        <taxon>Eukaryota</taxon>
        <taxon>Metazoa</taxon>
        <taxon>Ecdysozoa</taxon>
        <taxon>Arthropoda</taxon>
        <taxon>Crustacea</taxon>
        <taxon>Multicrustacea</taxon>
        <taxon>Malacostraca</taxon>
        <taxon>Eumalacostraca</taxon>
        <taxon>Peracarida</taxon>
        <taxon>Isopoda</taxon>
        <taxon>Oniscidea</taxon>
        <taxon>Crinocheta</taxon>
        <taxon>Armadillidiidae</taxon>
        <taxon>Armadillidium</taxon>
    </lineage>
</organism>
<evidence type="ECO:0008006" key="9">
    <source>
        <dbReference type="Google" id="ProtNLM"/>
    </source>
</evidence>
<feature type="signal peptide" evidence="6">
    <location>
        <begin position="1"/>
        <end position="19"/>
    </location>
</feature>
<dbReference type="Pfam" id="PF03227">
    <property type="entry name" value="GILT"/>
    <property type="match status" value="1"/>
</dbReference>
<comment type="caution">
    <text evidence="7">The sequence shown here is derived from an EMBL/GenBank/DDBJ whole genome shotgun (WGS) entry which is preliminary data.</text>
</comment>
<dbReference type="AlphaFoldDB" id="A0A5N5TDF2"/>
<comment type="similarity">
    <text evidence="2">Belongs to the GILT family.</text>
</comment>
<dbReference type="InterPro" id="IPR004911">
    <property type="entry name" value="Interferon-induced_GILT"/>
</dbReference>
<accession>A0A5N5TDF2</accession>
<evidence type="ECO:0000313" key="7">
    <source>
        <dbReference type="EMBL" id="KAB7504562.1"/>
    </source>
</evidence>
<proteinExistence type="inferred from homology"/>
<dbReference type="EMBL" id="SEYY01002862">
    <property type="protein sequence ID" value="KAB7504562.1"/>
    <property type="molecule type" value="Genomic_DNA"/>
</dbReference>
<evidence type="ECO:0000256" key="6">
    <source>
        <dbReference type="SAM" id="SignalP"/>
    </source>
</evidence>
<protein>
    <recommendedName>
        <fullName evidence="9">Gamma-interferon-inducible lysosomal thiol reductase</fullName>
    </recommendedName>
</protein>
<sequence>MIFTILGLIALSSFPFIQGQADPVKVTVFYESLCPYSREFFVDQLAPTYEQVGEIMLVETYAYGFETEIARPSGDGYTFSCQHGSDECYGNKLIACGQKYLTDHEVFLDFNFCIMTSDYPPSYGVQCSNQVGVSPDTIIGCANSTEGENLLHDVGVVQGQQDPEVNYVPWVIINDVHSTITEDEARAKLEIFGVSHLRRRTASSGATLEKEVTKIASLLFDVIK</sequence>
<keyword evidence="8" id="KW-1185">Reference proteome</keyword>